<sequence length="127" mass="13932">MVHTTTLKADLLGVPAARLARRPLVWHVRDRIAPDYLPSPLVHLMRSVARDRAAAGRRQLPRHRRDPPRCPRADRRVPPASRRSRSRRRPAPSRTAASSGSSDASRRPRASSSSSARPAGSPSGTPT</sequence>
<accession>A0AC61U212</accession>
<protein>
    <submittedName>
        <fullName evidence="1">Uncharacterized protein</fullName>
    </submittedName>
</protein>
<proteinExistence type="predicted"/>
<reference evidence="1" key="1">
    <citation type="submission" date="2021-11" db="EMBL/GenBank/DDBJ databases">
        <title>Study of the species diversity of bacterial strains isolated from a unique natural object - Shulgan-Tash cave (Bashkiria).</title>
        <authorList>
            <person name="Sazanova A.L."/>
            <person name="Chirak E.R."/>
            <person name="Safronova V.I."/>
        </authorList>
    </citation>
    <scope>NUCLEOTIDE SEQUENCE</scope>
    <source>
        <strain evidence="1">P1</strain>
    </source>
</reference>
<evidence type="ECO:0000313" key="2">
    <source>
        <dbReference type="Proteomes" id="UP001059663"/>
    </source>
</evidence>
<evidence type="ECO:0000313" key="1">
    <source>
        <dbReference type="EMBL" id="UUZ44038.1"/>
    </source>
</evidence>
<organism evidence="1 2">
    <name type="scientific">Janibacter limosus</name>
    <dbReference type="NCBI Taxonomy" id="53458"/>
    <lineage>
        <taxon>Bacteria</taxon>
        <taxon>Bacillati</taxon>
        <taxon>Actinomycetota</taxon>
        <taxon>Actinomycetes</taxon>
        <taxon>Micrococcales</taxon>
        <taxon>Intrasporangiaceae</taxon>
        <taxon>Janibacter</taxon>
    </lineage>
</organism>
<dbReference type="EMBL" id="CP087977">
    <property type="protein sequence ID" value="UUZ44038.1"/>
    <property type="molecule type" value="Genomic_DNA"/>
</dbReference>
<name>A0AC61U212_9MICO</name>
<gene>
    <name evidence="1" type="ORF">LP422_15575</name>
</gene>
<dbReference type="Proteomes" id="UP001059663">
    <property type="component" value="Chromosome"/>
</dbReference>